<protein>
    <submittedName>
        <fullName evidence="2">Uncharacterized protein</fullName>
    </submittedName>
</protein>
<dbReference type="Proteomes" id="UP001215598">
    <property type="component" value="Unassembled WGS sequence"/>
</dbReference>
<gene>
    <name evidence="2" type="ORF">B0H16DRAFT_1689762</name>
</gene>
<proteinExistence type="predicted"/>
<dbReference type="EMBL" id="JARKIB010000045">
    <property type="protein sequence ID" value="KAJ7757085.1"/>
    <property type="molecule type" value="Genomic_DNA"/>
</dbReference>
<keyword evidence="3" id="KW-1185">Reference proteome</keyword>
<comment type="caution">
    <text evidence="2">The sequence shown here is derived from an EMBL/GenBank/DDBJ whole genome shotgun (WGS) entry which is preliminary data.</text>
</comment>
<organism evidence="2 3">
    <name type="scientific">Mycena metata</name>
    <dbReference type="NCBI Taxonomy" id="1033252"/>
    <lineage>
        <taxon>Eukaryota</taxon>
        <taxon>Fungi</taxon>
        <taxon>Dikarya</taxon>
        <taxon>Basidiomycota</taxon>
        <taxon>Agaricomycotina</taxon>
        <taxon>Agaricomycetes</taxon>
        <taxon>Agaricomycetidae</taxon>
        <taxon>Agaricales</taxon>
        <taxon>Marasmiineae</taxon>
        <taxon>Mycenaceae</taxon>
        <taxon>Mycena</taxon>
    </lineage>
</organism>
<sequence>MHLKTPDRAEIREHLFHSGANFLFSGVNTAVLEGRPRLPVKCFDAVRAAVLSERTFSALVTQAGIEKGYRHKYRGFLTFFGAALKSFGRPAMNVWISHYILPLWASAEAAFKVHATKRAAAAPVDQDQARPAKRRKTTQAPPPSQSPLATPLVNKPSGRFSSRLFSAARNFATRTVPAFLRMSMYGPEHPFPIHPTIPMTQISPSKCSVSTAERQLSPSLPASIPYLPAYRSPPIVPNAPLAWP</sequence>
<evidence type="ECO:0000256" key="1">
    <source>
        <dbReference type="SAM" id="MobiDB-lite"/>
    </source>
</evidence>
<dbReference type="AlphaFoldDB" id="A0AAD7J755"/>
<feature type="region of interest" description="Disordered" evidence="1">
    <location>
        <begin position="122"/>
        <end position="155"/>
    </location>
</feature>
<reference evidence="2" key="1">
    <citation type="submission" date="2023-03" db="EMBL/GenBank/DDBJ databases">
        <title>Massive genome expansion in bonnet fungi (Mycena s.s.) driven by repeated elements and novel gene families across ecological guilds.</title>
        <authorList>
            <consortium name="Lawrence Berkeley National Laboratory"/>
            <person name="Harder C.B."/>
            <person name="Miyauchi S."/>
            <person name="Viragh M."/>
            <person name="Kuo A."/>
            <person name="Thoen E."/>
            <person name="Andreopoulos B."/>
            <person name="Lu D."/>
            <person name="Skrede I."/>
            <person name="Drula E."/>
            <person name="Henrissat B."/>
            <person name="Morin E."/>
            <person name="Kohler A."/>
            <person name="Barry K."/>
            <person name="LaButti K."/>
            <person name="Morin E."/>
            <person name="Salamov A."/>
            <person name="Lipzen A."/>
            <person name="Mereny Z."/>
            <person name="Hegedus B."/>
            <person name="Baldrian P."/>
            <person name="Stursova M."/>
            <person name="Weitz H."/>
            <person name="Taylor A."/>
            <person name="Grigoriev I.V."/>
            <person name="Nagy L.G."/>
            <person name="Martin F."/>
            <person name="Kauserud H."/>
        </authorList>
    </citation>
    <scope>NUCLEOTIDE SEQUENCE</scope>
    <source>
        <strain evidence="2">CBHHK182m</strain>
    </source>
</reference>
<accession>A0AAD7J755</accession>
<name>A0AAD7J755_9AGAR</name>
<evidence type="ECO:0000313" key="3">
    <source>
        <dbReference type="Proteomes" id="UP001215598"/>
    </source>
</evidence>
<evidence type="ECO:0000313" key="2">
    <source>
        <dbReference type="EMBL" id="KAJ7757085.1"/>
    </source>
</evidence>